<evidence type="ECO:0000256" key="10">
    <source>
        <dbReference type="ARBA" id="ARBA00023136"/>
    </source>
</evidence>
<feature type="transmembrane region" description="Helical" evidence="12">
    <location>
        <begin position="199"/>
        <end position="219"/>
    </location>
</feature>
<evidence type="ECO:0000256" key="1">
    <source>
        <dbReference type="ARBA" id="ARBA00001961"/>
    </source>
</evidence>
<comment type="caution">
    <text evidence="14">The sequence shown here is derived from an EMBL/GenBank/DDBJ whole genome shotgun (WGS) entry which is preliminary data.</text>
</comment>
<evidence type="ECO:0000256" key="11">
    <source>
        <dbReference type="ARBA" id="ARBA00023180"/>
    </source>
</evidence>
<accession>A0ABR1GVZ5</accession>
<evidence type="ECO:0000256" key="3">
    <source>
        <dbReference type="ARBA" id="ARBA00022448"/>
    </source>
</evidence>
<dbReference type="PROSITE" id="PS51471">
    <property type="entry name" value="FE2OG_OXY"/>
    <property type="match status" value="1"/>
</dbReference>
<dbReference type="InterPro" id="IPR005123">
    <property type="entry name" value="Oxoglu/Fe-dep_dioxygenase_dom"/>
</dbReference>
<evidence type="ECO:0000256" key="6">
    <source>
        <dbReference type="ARBA" id="ARBA00022964"/>
    </source>
</evidence>
<keyword evidence="7 12" id="KW-1133">Transmembrane helix</keyword>
<feature type="transmembrane region" description="Helical" evidence="12">
    <location>
        <begin position="452"/>
        <end position="478"/>
    </location>
</feature>
<feature type="transmembrane region" description="Helical" evidence="12">
    <location>
        <begin position="231"/>
        <end position="250"/>
    </location>
</feature>
<dbReference type="InterPro" id="IPR044862">
    <property type="entry name" value="Pro_4_hyd_alph_FE2OG_OXY"/>
</dbReference>
<evidence type="ECO:0000313" key="15">
    <source>
        <dbReference type="Proteomes" id="UP001498476"/>
    </source>
</evidence>
<gene>
    <name evidence="14" type="ORF">QQX98_008165</name>
</gene>
<dbReference type="InterPro" id="IPR036259">
    <property type="entry name" value="MFS_trans_sf"/>
</dbReference>
<keyword evidence="10 12" id="KW-0472">Membrane</keyword>
<keyword evidence="9" id="KW-0408">Iron</keyword>
<dbReference type="Gene3D" id="1.20.1250.20">
    <property type="entry name" value="MFS general substrate transporter like domains"/>
    <property type="match status" value="1"/>
</dbReference>
<feature type="transmembrane region" description="Helical" evidence="12">
    <location>
        <begin position="109"/>
        <end position="127"/>
    </location>
</feature>
<feature type="transmembrane region" description="Helical" evidence="12">
    <location>
        <begin position="168"/>
        <end position="190"/>
    </location>
</feature>
<evidence type="ECO:0000256" key="2">
    <source>
        <dbReference type="ARBA" id="ARBA00004141"/>
    </source>
</evidence>
<feature type="transmembrane region" description="Helical" evidence="12">
    <location>
        <begin position="338"/>
        <end position="356"/>
    </location>
</feature>
<keyword evidence="5" id="KW-0479">Metal-binding</keyword>
<protein>
    <recommendedName>
        <fullName evidence="13">Fe2OG dioxygenase domain-containing protein</fullName>
    </recommendedName>
</protein>
<dbReference type="SMART" id="SM00702">
    <property type="entry name" value="P4Hc"/>
    <property type="match status" value="1"/>
</dbReference>
<evidence type="ECO:0000256" key="9">
    <source>
        <dbReference type="ARBA" id="ARBA00023004"/>
    </source>
</evidence>
<name>A0ABR1GVZ5_9HYPO</name>
<dbReference type="PANTHER" id="PTHR43791">
    <property type="entry name" value="PERMEASE-RELATED"/>
    <property type="match status" value="1"/>
</dbReference>
<dbReference type="PANTHER" id="PTHR43791:SF81">
    <property type="entry name" value="TRANSPORTER, PUTATIVE (AFU_ORTHOLOGUE AFUA_7G01190)-RELATED"/>
    <property type="match status" value="1"/>
</dbReference>
<evidence type="ECO:0000256" key="7">
    <source>
        <dbReference type="ARBA" id="ARBA00022989"/>
    </source>
</evidence>
<dbReference type="Pfam" id="PF07690">
    <property type="entry name" value="MFS_1"/>
    <property type="match status" value="1"/>
</dbReference>
<keyword evidence="11" id="KW-0325">Glycoprotein</keyword>
<evidence type="ECO:0000313" key="14">
    <source>
        <dbReference type="EMBL" id="KAK7409650.1"/>
    </source>
</evidence>
<keyword evidence="8" id="KW-0560">Oxidoreductase</keyword>
<feature type="transmembrane region" description="Helical" evidence="12">
    <location>
        <begin position="68"/>
        <end position="85"/>
    </location>
</feature>
<evidence type="ECO:0000256" key="5">
    <source>
        <dbReference type="ARBA" id="ARBA00022723"/>
    </source>
</evidence>
<keyword evidence="6" id="KW-0223">Dioxygenase</keyword>
<feature type="transmembrane region" description="Helical" evidence="12">
    <location>
        <begin position="424"/>
        <end position="446"/>
    </location>
</feature>
<dbReference type="Gene3D" id="2.60.120.620">
    <property type="entry name" value="q2cbj1_9rhob like domain"/>
    <property type="match status" value="1"/>
</dbReference>
<feature type="transmembrane region" description="Helical" evidence="12">
    <location>
        <begin position="393"/>
        <end position="412"/>
    </location>
</feature>
<feature type="domain" description="Fe2OG dioxygenase" evidence="13">
    <location>
        <begin position="868"/>
        <end position="990"/>
    </location>
</feature>
<reference evidence="14 15" key="1">
    <citation type="journal article" date="2025" name="Microbiol. Resour. Announc.">
        <title>Draft genome sequences for Neonectria magnoliae and Neonectria punicea, canker pathogens of Liriodendron tulipifera and Acer saccharum in West Virginia.</title>
        <authorList>
            <person name="Petronek H.M."/>
            <person name="Kasson M.T."/>
            <person name="Metheny A.M."/>
            <person name="Stauder C.M."/>
            <person name="Lovett B."/>
            <person name="Lynch S.C."/>
            <person name="Garnas J.R."/>
            <person name="Kasson L.R."/>
            <person name="Stajich J.E."/>
        </authorList>
    </citation>
    <scope>NUCLEOTIDE SEQUENCE [LARGE SCALE GENOMIC DNA]</scope>
    <source>
        <strain evidence="14 15">NRRL 64653</strain>
    </source>
</reference>
<evidence type="ECO:0000256" key="8">
    <source>
        <dbReference type="ARBA" id="ARBA00023002"/>
    </source>
</evidence>
<comment type="cofactor">
    <cofactor evidence="1">
        <name>L-ascorbate</name>
        <dbReference type="ChEBI" id="CHEBI:38290"/>
    </cofactor>
</comment>
<evidence type="ECO:0000256" key="4">
    <source>
        <dbReference type="ARBA" id="ARBA00022692"/>
    </source>
</evidence>
<evidence type="ECO:0000256" key="12">
    <source>
        <dbReference type="SAM" id="Phobius"/>
    </source>
</evidence>
<feature type="transmembrane region" description="Helical" evidence="12">
    <location>
        <begin position="139"/>
        <end position="162"/>
    </location>
</feature>
<feature type="transmembrane region" description="Helical" evidence="12">
    <location>
        <begin position="363"/>
        <end position="381"/>
    </location>
</feature>
<dbReference type="Pfam" id="PF13640">
    <property type="entry name" value="2OG-FeII_Oxy_3"/>
    <property type="match status" value="1"/>
</dbReference>
<comment type="subcellular location">
    <subcellularLocation>
        <location evidence="2">Membrane</location>
        <topology evidence="2">Multi-pass membrane protein</topology>
    </subcellularLocation>
</comment>
<keyword evidence="3" id="KW-0813">Transport</keyword>
<dbReference type="Proteomes" id="UP001498476">
    <property type="component" value="Unassembled WGS sequence"/>
</dbReference>
<evidence type="ECO:0000259" key="13">
    <source>
        <dbReference type="PROSITE" id="PS51471"/>
    </source>
</evidence>
<keyword evidence="15" id="KW-1185">Reference proteome</keyword>
<dbReference type="EMBL" id="JAZAVJ010000144">
    <property type="protein sequence ID" value="KAK7409650.1"/>
    <property type="molecule type" value="Genomic_DNA"/>
</dbReference>
<proteinExistence type="predicted"/>
<dbReference type="InterPro" id="IPR006620">
    <property type="entry name" value="Pro_4_hyd_alph"/>
</dbReference>
<organism evidence="14 15">
    <name type="scientific">Neonectria punicea</name>
    <dbReference type="NCBI Taxonomy" id="979145"/>
    <lineage>
        <taxon>Eukaryota</taxon>
        <taxon>Fungi</taxon>
        <taxon>Dikarya</taxon>
        <taxon>Ascomycota</taxon>
        <taxon>Pezizomycotina</taxon>
        <taxon>Sordariomycetes</taxon>
        <taxon>Hypocreomycetidae</taxon>
        <taxon>Hypocreales</taxon>
        <taxon>Nectriaceae</taxon>
        <taxon>Neonectria</taxon>
    </lineage>
</organism>
<keyword evidence="4 12" id="KW-0812">Transmembrane</keyword>
<dbReference type="InterPro" id="IPR011701">
    <property type="entry name" value="MFS"/>
</dbReference>
<sequence length="996" mass="109146">MGTEADYKGGTDPEKNETYAAKAESIALGEVDSVDAAEEFLREHNFSNEYLQELLDDKEKNRRLVRKIDLVVLPLLAGTYVLQYIDKQAMSYAAVFDLFTSTSVTQGQYSWFASIFYFAYLGAEYPWVYLAQKTLMGKVVAGCVISWGSVLMLTAACSNFGGLAACRFFLGLFEAPITTCFMMMVSMWYVRSEQPFRAGIFYCCNGFGSMIGGLLSYGIGQIDSFPVWKAVFLTCGAATILWAFVLLAFLPDSIMSARNFSLEEKALLIGRAKLAQTGVLNKSIKWYQIKEAFLDPQVWLLTLFMLLNEVINGGIANFGKLIIKGLVKDPLLTTALGIPQGAFQVFWILSGTFLASKLPNSRTIVMALYLVPTIIGTSLMWKLDREHHKIGVLFGYYIVGSFVASLVLALQMPATNLGGYTKRITASAIVFTAYCVGNIIGPHAFLAEESPLYPTGCIVILACSCTQMVVAIILRMLLISRNKQRDEAAAAVGDAATTIEEVVDRTDFETIAIMAKSKSAKRKRNAQVDLPQKLPKAAALTPPPDGAALEPKHLKTIVSDEELDITIETLVSLAQYPGLIKSKQCKDLRVAAYDFRQACTTGVNTAEGANLTARITGALVDEKYLDAKILLAEMRIRGEEPKIGALCRWVRDLDVVSGLSTQPDSVDHVTVERSPKENELLRVLDAVLRVSTPIDTNPKAVYSSSPIAFQSIWDLRPPTPPEQVHASVLDGSILDLAPASPSTALRIIETTPGPLRKPPNHHPAVLYTSAPNAVPLAPNGPSITYTPHPTVPGLGLAKDVLSPAECKAIIAAGESVNFMPDAPLREDGDVSILAHNFYWVVDTTFHDMLWSRISPFVPPSVNGRLARGINRRFRVYRYVPGAEYRCHIDGAWPPSGILPDDTYVYDVSPEGKKQSSMFTFLLYLNDEFEGGETTFFMPAAQEGTLNAYPVRPVMGAVAMFPHGESNGALLHEGTGVRKGAKYIIRTDIEYDVKVQD</sequence>
<dbReference type="SUPFAM" id="SSF103473">
    <property type="entry name" value="MFS general substrate transporter"/>
    <property type="match status" value="1"/>
</dbReference>